<evidence type="ECO:0000313" key="2">
    <source>
        <dbReference type="EMBL" id="WNQ11450.1"/>
    </source>
</evidence>
<evidence type="ECO:0000256" key="1">
    <source>
        <dbReference type="SAM" id="Phobius"/>
    </source>
</evidence>
<feature type="transmembrane region" description="Helical" evidence="1">
    <location>
        <begin position="139"/>
        <end position="160"/>
    </location>
</feature>
<sequence length="264" mass="28715">MTGRTTFDAIVSSLTEPYHLEGDRGIIFRVRTSRAEEVQVFLPVSRAELVDEVDLSAGAKLRIEGEQLDTGIVVVLDLSPSPGFSLEPEGRLLGTVDIPIPALSRLNPWRERRYKLILWGGIAAVLAVGIIGMTTDNAVGNVAMPLFLALCAWLVVGDLLTRRVDNREYAALARTAAEAIQAGLHVPVPEAAVVTLLGGGLERTGNPWNPTRPQQPRAVSWRSGREQAVLHADITPKPLRPNSTATITITSLEDATYAERMRTR</sequence>
<gene>
    <name evidence="2" type="ORF">MJA45_28295</name>
</gene>
<evidence type="ECO:0000313" key="3">
    <source>
        <dbReference type="Proteomes" id="UP001305702"/>
    </source>
</evidence>
<keyword evidence="3" id="KW-1185">Reference proteome</keyword>
<dbReference type="KEGG" id="paun:MJA45_28295"/>
<accession>A0AA96LG31</accession>
<keyword evidence="1" id="KW-0812">Transmembrane</keyword>
<dbReference type="EMBL" id="CP130318">
    <property type="protein sequence ID" value="WNQ11450.1"/>
    <property type="molecule type" value="Genomic_DNA"/>
</dbReference>
<name>A0AA96LG31_9BACL</name>
<dbReference type="AlphaFoldDB" id="A0AA96LG31"/>
<organism evidence="2 3">
    <name type="scientific">Paenibacillus aurantius</name>
    <dbReference type="NCBI Taxonomy" id="2918900"/>
    <lineage>
        <taxon>Bacteria</taxon>
        <taxon>Bacillati</taxon>
        <taxon>Bacillota</taxon>
        <taxon>Bacilli</taxon>
        <taxon>Bacillales</taxon>
        <taxon>Paenibacillaceae</taxon>
        <taxon>Paenibacillus</taxon>
    </lineage>
</organism>
<reference evidence="2 3" key="1">
    <citation type="submission" date="2022-02" db="EMBL/GenBank/DDBJ databases">
        <title>Paenibacillus sp. MBLB1776 Whole Genome Shotgun Sequencing.</title>
        <authorList>
            <person name="Hwang C.Y."/>
            <person name="Cho E.-S."/>
            <person name="Seo M.-J."/>
        </authorList>
    </citation>
    <scope>NUCLEOTIDE SEQUENCE [LARGE SCALE GENOMIC DNA]</scope>
    <source>
        <strain evidence="2 3">MBLB1776</strain>
    </source>
</reference>
<proteinExistence type="predicted"/>
<keyword evidence="1" id="KW-0472">Membrane</keyword>
<protein>
    <submittedName>
        <fullName evidence="2">Uncharacterized protein</fullName>
    </submittedName>
</protein>
<dbReference type="Proteomes" id="UP001305702">
    <property type="component" value="Chromosome"/>
</dbReference>
<feature type="transmembrane region" description="Helical" evidence="1">
    <location>
        <begin position="116"/>
        <end position="133"/>
    </location>
</feature>
<dbReference type="RefSeq" id="WP_315605226.1">
    <property type="nucleotide sequence ID" value="NZ_CP130318.1"/>
</dbReference>
<keyword evidence="1" id="KW-1133">Transmembrane helix</keyword>